<evidence type="ECO:0000256" key="5">
    <source>
        <dbReference type="ARBA" id="ARBA00023251"/>
    </source>
</evidence>
<dbReference type="Pfam" id="PF00005">
    <property type="entry name" value="ABC_tran"/>
    <property type="match status" value="1"/>
</dbReference>
<protein>
    <submittedName>
        <fullName evidence="7">ABC-2 type transport system ATP-binding protein</fullName>
    </submittedName>
</protein>
<dbReference type="PROSITE" id="PS00211">
    <property type="entry name" value="ABC_TRANSPORTER_1"/>
    <property type="match status" value="1"/>
</dbReference>
<dbReference type="InterPro" id="IPR027417">
    <property type="entry name" value="P-loop_NTPase"/>
</dbReference>
<organism evidence="7 8">
    <name type="scientific">Corynebacterium spheniscorum</name>
    <dbReference type="NCBI Taxonomy" id="185761"/>
    <lineage>
        <taxon>Bacteria</taxon>
        <taxon>Bacillati</taxon>
        <taxon>Actinomycetota</taxon>
        <taxon>Actinomycetes</taxon>
        <taxon>Mycobacteriales</taxon>
        <taxon>Corynebacteriaceae</taxon>
        <taxon>Corynebacterium</taxon>
    </lineage>
</organism>
<reference evidence="7 8" key="1">
    <citation type="submission" date="2016-10" db="EMBL/GenBank/DDBJ databases">
        <authorList>
            <person name="de Groot N.N."/>
        </authorList>
    </citation>
    <scope>NUCLEOTIDE SEQUENCE [LARGE SCALE GENOMIC DNA]</scope>
    <source>
        <strain>J11</strain>
        <strain evidence="8">PG 39</strain>
    </source>
</reference>
<name>A0A1I2VBL4_9CORY</name>
<dbReference type="SMART" id="SM00382">
    <property type="entry name" value="AAA"/>
    <property type="match status" value="1"/>
</dbReference>
<keyword evidence="5" id="KW-0046">Antibiotic resistance</keyword>
<evidence type="ECO:0000313" key="8">
    <source>
        <dbReference type="Proteomes" id="UP000199065"/>
    </source>
</evidence>
<dbReference type="STRING" id="185761.SAMN05660282_02204"/>
<dbReference type="EMBL" id="FOPJ01000020">
    <property type="protein sequence ID" value="SFG86612.1"/>
    <property type="molecule type" value="Genomic_DNA"/>
</dbReference>
<feature type="domain" description="ABC transporter" evidence="6">
    <location>
        <begin position="10"/>
        <end position="234"/>
    </location>
</feature>
<proteinExistence type="predicted"/>
<keyword evidence="8" id="KW-1185">Reference proteome</keyword>
<keyword evidence="2" id="KW-0813">Transport</keyword>
<evidence type="ECO:0000256" key="4">
    <source>
        <dbReference type="ARBA" id="ARBA00022840"/>
    </source>
</evidence>
<dbReference type="OrthoDB" id="9804819at2"/>
<dbReference type="PANTHER" id="PTHR42711:SF16">
    <property type="entry name" value="ABC TRANSPORTER ATP-BINDING PROTEIN"/>
    <property type="match status" value="1"/>
</dbReference>
<dbReference type="InterPro" id="IPR003593">
    <property type="entry name" value="AAA+_ATPase"/>
</dbReference>
<dbReference type="SUPFAM" id="SSF52540">
    <property type="entry name" value="P-loop containing nucleoside triphosphate hydrolases"/>
    <property type="match status" value="1"/>
</dbReference>
<dbReference type="PROSITE" id="PS50893">
    <property type="entry name" value="ABC_TRANSPORTER_2"/>
    <property type="match status" value="1"/>
</dbReference>
<dbReference type="AlphaFoldDB" id="A0A1I2VBL4"/>
<evidence type="ECO:0000313" key="7">
    <source>
        <dbReference type="EMBL" id="SFG86612.1"/>
    </source>
</evidence>
<dbReference type="RefSeq" id="WP_092287302.1">
    <property type="nucleotide sequence ID" value="NZ_FOPJ01000020.1"/>
</dbReference>
<evidence type="ECO:0000256" key="1">
    <source>
        <dbReference type="ARBA" id="ARBA00004202"/>
    </source>
</evidence>
<accession>A0A1I2VBL4</accession>
<gene>
    <name evidence="7" type="ORF">SAMN05660282_02204</name>
</gene>
<keyword evidence="4 7" id="KW-0067">ATP-binding</keyword>
<dbReference type="GO" id="GO:0016887">
    <property type="term" value="F:ATP hydrolysis activity"/>
    <property type="evidence" value="ECO:0007669"/>
    <property type="project" value="InterPro"/>
</dbReference>
<dbReference type="GO" id="GO:0005524">
    <property type="term" value="F:ATP binding"/>
    <property type="evidence" value="ECO:0007669"/>
    <property type="project" value="UniProtKB-KW"/>
</dbReference>
<dbReference type="InterPro" id="IPR003439">
    <property type="entry name" value="ABC_transporter-like_ATP-bd"/>
</dbReference>
<evidence type="ECO:0000256" key="3">
    <source>
        <dbReference type="ARBA" id="ARBA00022741"/>
    </source>
</evidence>
<dbReference type="GO" id="GO:0046677">
    <property type="term" value="P:response to antibiotic"/>
    <property type="evidence" value="ECO:0007669"/>
    <property type="project" value="UniProtKB-KW"/>
</dbReference>
<dbReference type="Gene3D" id="3.40.50.300">
    <property type="entry name" value="P-loop containing nucleotide triphosphate hydrolases"/>
    <property type="match status" value="1"/>
</dbReference>
<dbReference type="InterPro" id="IPR017871">
    <property type="entry name" value="ABC_transporter-like_CS"/>
</dbReference>
<sequence length="316" mass="34106">MTTAKREPLIRVSGAVKRYEKLTALAGVDLEVFPGETVGILGTNGAGKTTLIESIMGARHLDEGSIEVCGLSPVNQREQSAKQISIQPQGSSLFKHLSVRECLELWASFYPHPHEVDEILKLVELDSKSRARIKTLSGGQQQRVRLALALIGNTEIVAFDEPTVGLDPVARELVWDVIRQRAGQGAVLMATQMMDEAEALCDRIVIMDGGKIAGTGKVDALLDQYAGEGSISFKTTDPVDTAALNDLPGVLWASAKQVGRSTNVRLVTADTARTQAAIRLSKNLHAERIKSVGPSLGDVFFRLVGKELTPSINEEN</sequence>
<evidence type="ECO:0000259" key="6">
    <source>
        <dbReference type="PROSITE" id="PS50893"/>
    </source>
</evidence>
<dbReference type="InterPro" id="IPR050763">
    <property type="entry name" value="ABC_transporter_ATP-binding"/>
</dbReference>
<comment type="subcellular location">
    <subcellularLocation>
        <location evidence="1">Cell membrane</location>
        <topology evidence="1">Peripheral membrane protein</topology>
    </subcellularLocation>
</comment>
<keyword evidence="3" id="KW-0547">Nucleotide-binding</keyword>
<evidence type="ECO:0000256" key="2">
    <source>
        <dbReference type="ARBA" id="ARBA00022448"/>
    </source>
</evidence>
<dbReference type="GO" id="GO:0005886">
    <property type="term" value="C:plasma membrane"/>
    <property type="evidence" value="ECO:0007669"/>
    <property type="project" value="UniProtKB-SubCell"/>
</dbReference>
<dbReference type="Proteomes" id="UP000199065">
    <property type="component" value="Unassembled WGS sequence"/>
</dbReference>
<dbReference type="PANTHER" id="PTHR42711">
    <property type="entry name" value="ABC TRANSPORTER ATP-BINDING PROTEIN"/>
    <property type="match status" value="1"/>
</dbReference>